<reference evidence="2" key="1">
    <citation type="journal article" date="2019" name="Int. J. Syst. Evol. Microbiol.">
        <title>The Global Catalogue of Microorganisms (GCM) 10K type strain sequencing project: providing services to taxonomists for standard genome sequencing and annotation.</title>
        <authorList>
            <consortium name="The Broad Institute Genomics Platform"/>
            <consortium name="The Broad Institute Genome Sequencing Center for Infectious Disease"/>
            <person name="Wu L."/>
            <person name="Ma J."/>
        </authorList>
    </citation>
    <scope>NUCLEOTIDE SEQUENCE [LARGE SCALE GENOMIC DNA]</scope>
    <source>
        <strain evidence="2">KCTC 42281</strain>
    </source>
</reference>
<evidence type="ECO:0000313" key="2">
    <source>
        <dbReference type="Proteomes" id="UP001595613"/>
    </source>
</evidence>
<accession>A0ABV7X6U3</accession>
<dbReference type="EMBL" id="JBHRYD010000018">
    <property type="protein sequence ID" value="MFC3706329.1"/>
    <property type="molecule type" value="Genomic_DNA"/>
</dbReference>
<comment type="caution">
    <text evidence="1">The sequence shown here is derived from an EMBL/GenBank/DDBJ whole genome shotgun (WGS) entry which is preliminary data.</text>
</comment>
<organism evidence="1 2">
    <name type="scientific">Devosia honganensis</name>
    <dbReference type="NCBI Taxonomy" id="1610527"/>
    <lineage>
        <taxon>Bacteria</taxon>
        <taxon>Pseudomonadati</taxon>
        <taxon>Pseudomonadota</taxon>
        <taxon>Alphaproteobacteria</taxon>
        <taxon>Hyphomicrobiales</taxon>
        <taxon>Devosiaceae</taxon>
        <taxon>Devosia</taxon>
    </lineage>
</organism>
<keyword evidence="2" id="KW-1185">Reference proteome</keyword>
<dbReference type="RefSeq" id="WP_380098462.1">
    <property type="nucleotide sequence ID" value="NZ_JBHRYD010000018.1"/>
</dbReference>
<evidence type="ECO:0000313" key="1">
    <source>
        <dbReference type="EMBL" id="MFC3706329.1"/>
    </source>
</evidence>
<protein>
    <recommendedName>
        <fullName evidence="3">Peptidase C39-like domain-containing protein</fullName>
    </recommendedName>
</protein>
<dbReference type="Proteomes" id="UP001595613">
    <property type="component" value="Unassembled WGS sequence"/>
</dbReference>
<gene>
    <name evidence="1" type="ORF">ACFOOL_16400</name>
</gene>
<evidence type="ECO:0008006" key="3">
    <source>
        <dbReference type="Google" id="ProtNLM"/>
    </source>
</evidence>
<proteinExistence type="predicted"/>
<name>A0ABV7X6U3_9HYPH</name>
<sequence length="138" mass="15760">MKFERPDGFVSDLPNCGITALAVVTGQDYETMRLWFEKAMGIKRPGAWKGWTKSSYYEKALRHFKVRFRWAVPAGASIALGAFSEMHTLKSATYLIRIPGHVLVLRDGLVLDNRGSEPVKPVEKYRRRKVTHAWIINP</sequence>